<organism evidence="1 2">
    <name type="scientific">Streptococcus lactarius</name>
    <dbReference type="NCBI Taxonomy" id="684066"/>
    <lineage>
        <taxon>Bacteria</taxon>
        <taxon>Bacillati</taxon>
        <taxon>Bacillota</taxon>
        <taxon>Bacilli</taxon>
        <taxon>Lactobacillales</taxon>
        <taxon>Streptococcaceae</taxon>
        <taxon>Streptococcus</taxon>
    </lineage>
</organism>
<accession>A0A9X1BBK8</accession>
<name>A0A9X1BBK8_9STRE</name>
<sequence length="72" mass="8196">MFGIHNLSLKYGKKTLLHPTSLKFKEGKLYTTYRKSSLLNKIGLISIKVSKGDIAVKYYIYTVLLNQDGTKN</sequence>
<evidence type="ECO:0000313" key="1">
    <source>
        <dbReference type="EMBL" id="MBK4780511.1"/>
    </source>
</evidence>
<evidence type="ECO:0000313" key="2">
    <source>
        <dbReference type="Proteomes" id="UP001138780"/>
    </source>
</evidence>
<comment type="caution">
    <text evidence="1">The sequence shown here is derived from an EMBL/GenBank/DDBJ whole genome shotgun (WGS) entry which is preliminary data.</text>
</comment>
<dbReference type="EMBL" id="MRXX01000016">
    <property type="protein sequence ID" value="MBK4780511.1"/>
    <property type="molecule type" value="Genomic_DNA"/>
</dbReference>
<proteinExistence type="predicted"/>
<gene>
    <name evidence="1" type="ORF">BTU61_09955</name>
</gene>
<dbReference type="AlphaFoldDB" id="A0A9X1BBK8"/>
<reference evidence="1" key="1">
    <citation type="submission" date="2016-12" db="EMBL/GenBank/DDBJ databases">
        <title>Draft genome of Streptococcus lactarius CCUG 66490T type strain.</title>
        <authorList>
            <person name="Salva-Serra F."/>
            <person name="Engstrom-Jakobsson H."/>
            <person name="Thorell K."/>
            <person name="Gomila M."/>
            <person name="Gonzales-Siles L."/>
            <person name="Busquets A."/>
            <person name="Jaen-Luchoro D."/>
            <person name="Karlsson R."/>
            <person name="Kristiansson E."/>
            <person name="Moore E."/>
        </authorList>
    </citation>
    <scope>NUCLEOTIDE SEQUENCE</scope>
    <source>
        <strain evidence="1">CCUG 66490</strain>
    </source>
</reference>
<protein>
    <submittedName>
        <fullName evidence="1">Uncharacterized protein</fullName>
    </submittedName>
</protein>
<dbReference type="Proteomes" id="UP001138780">
    <property type="component" value="Unassembled WGS sequence"/>
</dbReference>